<feature type="domain" description="Heterokaryon incompatibility" evidence="2">
    <location>
        <begin position="192"/>
        <end position="355"/>
    </location>
</feature>
<keyword evidence="4" id="KW-1185">Reference proteome</keyword>
<name>A0AAN8RU45_9PEZI</name>
<evidence type="ECO:0000259" key="2">
    <source>
        <dbReference type="Pfam" id="PF06985"/>
    </source>
</evidence>
<evidence type="ECO:0000313" key="3">
    <source>
        <dbReference type="EMBL" id="KAK6501021.1"/>
    </source>
</evidence>
<dbReference type="PANTHER" id="PTHR24148:SF64">
    <property type="entry name" value="HETEROKARYON INCOMPATIBILITY DOMAIN-CONTAINING PROTEIN"/>
    <property type="match status" value="1"/>
</dbReference>
<comment type="caution">
    <text evidence="3">The sequence shown here is derived from an EMBL/GenBank/DDBJ whole genome shotgun (WGS) entry which is preliminary data.</text>
</comment>
<proteinExistence type="predicted"/>
<dbReference type="EMBL" id="JAVHJM010000012">
    <property type="protein sequence ID" value="KAK6501021.1"/>
    <property type="molecule type" value="Genomic_DNA"/>
</dbReference>
<dbReference type="Proteomes" id="UP001307849">
    <property type="component" value="Unassembled WGS sequence"/>
</dbReference>
<dbReference type="InterPro" id="IPR052895">
    <property type="entry name" value="HetReg/Transcr_Mod"/>
</dbReference>
<feature type="compositionally biased region" description="Polar residues" evidence="1">
    <location>
        <begin position="35"/>
        <end position="57"/>
    </location>
</feature>
<gene>
    <name evidence="3" type="ORF">TWF506_003776</name>
</gene>
<evidence type="ECO:0000313" key="4">
    <source>
        <dbReference type="Proteomes" id="UP001307849"/>
    </source>
</evidence>
<reference evidence="3 4" key="1">
    <citation type="submission" date="2019-10" db="EMBL/GenBank/DDBJ databases">
        <authorList>
            <person name="Palmer J.M."/>
        </authorList>
    </citation>
    <scope>NUCLEOTIDE SEQUENCE [LARGE SCALE GENOMIC DNA]</scope>
    <source>
        <strain evidence="3 4">TWF506</strain>
    </source>
</reference>
<dbReference type="PANTHER" id="PTHR24148">
    <property type="entry name" value="ANKYRIN REPEAT DOMAIN-CONTAINING PROTEIN 39 HOMOLOG-RELATED"/>
    <property type="match status" value="1"/>
</dbReference>
<dbReference type="InterPro" id="IPR010730">
    <property type="entry name" value="HET"/>
</dbReference>
<sequence length="790" mass="89228">MFPRYAKGSKIHHSNSRALLRASTSRLQPRIAYTPSASPSFPNQDTNTHRTQSPSWQLQPASHRNFWTWRRIPAGFSYTFLQEVSLPDVDSDLVSATLFNLRHDFQIWQEKCRHDKDFFIGEEDQNGNRDIISTWDIEIETASDLKILPTTIPHSGSYEWIGKKSSEPPKWLWDSQERKTVRTTKNILKEGYIAISYTWGRWAQRGQWRKIPGVPWKIPVVKPGHGDVEDLIPILSDIPAARYFWVDAFCINQTDVNEKKQEIAKQGSIFENAKAVLVWAWGIPRGHDLALAMYHLGTCLIWSLRANDVGVSKYGAGAVTYKPWNGGKRKHRDSLEAAKLLWDDPWFNSLWTMQELVLYPSGLLMAKTGDYCRVNKRPVTISLIAATIDLVRIVMSTRDMMKSILWWDANNWAQFFGTIAIGWKHSDDPFYKRWRLARSALRKHTIREMMVAGRAGMWVTWEDNRSISICLDADRAKILNAVTKRSSALRRGEAVLAALKVSAYDSVFQKHAVTASGLPPSLLHKVLQAEGARILMTIDLPTDPPLFFTNVLTNDRQILAERTLTILKDLPTKFFDVRNWSVRDDGTLHIPKGAVVQIPRQGDAWITISLPNNQFFLKDIAMAPDAIAADYQKWLKPSMVDKATKSAMDSVASGIASGVTASLHVFSGATLYVDKSEIPSVVIGTLESPTPDNIQVRLIPLVRIEEPEDSKQASEDIRRNTGDVGLAILHKMGVRTGTDDMMFGLLLASTTEDVEEKHRKWYKCGTYFSKGNVRLGSVEEEGGMVVGQVI</sequence>
<organism evidence="3 4">
    <name type="scientific">Arthrobotrys conoides</name>
    <dbReference type="NCBI Taxonomy" id="74498"/>
    <lineage>
        <taxon>Eukaryota</taxon>
        <taxon>Fungi</taxon>
        <taxon>Dikarya</taxon>
        <taxon>Ascomycota</taxon>
        <taxon>Pezizomycotina</taxon>
        <taxon>Orbiliomycetes</taxon>
        <taxon>Orbiliales</taxon>
        <taxon>Orbiliaceae</taxon>
        <taxon>Arthrobotrys</taxon>
    </lineage>
</organism>
<dbReference type="Pfam" id="PF06985">
    <property type="entry name" value="HET"/>
    <property type="match status" value="1"/>
</dbReference>
<protein>
    <recommendedName>
        <fullName evidence="2">Heterokaryon incompatibility domain-containing protein</fullName>
    </recommendedName>
</protein>
<feature type="region of interest" description="Disordered" evidence="1">
    <location>
        <begin position="32"/>
        <end position="57"/>
    </location>
</feature>
<evidence type="ECO:0000256" key="1">
    <source>
        <dbReference type="SAM" id="MobiDB-lite"/>
    </source>
</evidence>
<dbReference type="AlphaFoldDB" id="A0AAN8RU45"/>
<accession>A0AAN8RU45</accession>